<dbReference type="InterPro" id="IPR012347">
    <property type="entry name" value="Ferritin-like"/>
</dbReference>
<evidence type="ECO:0000256" key="1">
    <source>
        <dbReference type="ARBA" id="ARBA00022969"/>
    </source>
</evidence>
<dbReference type="AlphaFoldDB" id="A0A1H3QDE5"/>
<dbReference type="Gene3D" id="1.20.1260.10">
    <property type="match status" value="1"/>
</dbReference>
<proteinExistence type="inferred from homology"/>
<dbReference type="Proteomes" id="UP000198935">
    <property type="component" value="Unassembled WGS sequence"/>
</dbReference>
<evidence type="ECO:0000256" key="2">
    <source>
        <dbReference type="ARBA" id="ARBA00024325"/>
    </source>
</evidence>
<dbReference type="STRING" id="1503961.SAMN05421736_106116"/>
<dbReference type="InterPro" id="IPR012851">
    <property type="entry name" value="Spore_coat_CotF-like"/>
</dbReference>
<accession>A0A1H3QDE5</accession>
<comment type="similarity">
    <text evidence="3">Belongs to the CotF family.</text>
</comment>
<sequence>MINQPIPSQVHMVMNEQAIATDLLLTSKNAVRNCAYAITETTTPNVRKVLNQQLQQAVAFHEQVADYMINKGYYRPFDLQQQLSLDQQMAQNAMQGNRNITGTAAPTAGAGVLPEMPFQPGPAAADATTGSLATTTIGSSYAQTTASVGNEPTPGNDSTGNATAWNDTSKAIPEQLASVNMDIDIEADDDFEEYNIYDDAF</sequence>
<dbReference type="Pfam" id="PF07875">
    <property type="entry name" value="Coat_F"/>
    <property type="match status" value="1"/>
</dbReference>
<dbReference type="PANTHER" id="PTHR39183">
    <property type="entry name" value="SPORE COAT PROTEIN F-LIKE PROTEIN YHCQ"/>
    <property type="match status" value="1"/>
</dbReference>
<evidence type="ECO:0000313" key="5">
    <source>
        <dbReference type="EMBL" id="SDZ11088.1"/>
    </source>
</evidence>
<evidence type="ECO:0000256" key="4">
    <source>
        <dbReference type="SAM" id="MobiDB-lite"/>
    </source>
</evidence>
<protein>
    <submittedName>
        <fullName evidence="5">Coat F domain-containing protein</fullName>
    </submittedName>
</protein>
<feature type="region of interest" description="Disordered" evidence="4">
    <location>
        <begin position="145"/>
        <end position="165"/>
    </location>
</feature>
<comment type="subcellular location">
    <subcellularLocation>
        <location evidence="2">Spore coat</location>
    </subcellularLocation>
</comment>
<organism evidence="5 6">
    <name type="scientific">Evansella caseinilytica</name>
    <dbReference type="NCBI Taxonomy" id="1503961"/>
    <lineage>
        <taxon>Bacteria</taxon>
        <taxon>Bacillati</taxon>
        <taxon>Bacillota</taxon>
        <taxon>Bacilli</taxon>
        <taxon>Bacillales</taxon>
        <taxon>Bacillaceae</taxon>
        <taxon>Evansella</taxon>
    </lineage>
</organism>
<dbReference type="PANTHER" id="PTHR39183:SF1">
    <property type="entry name" value="SPORE COAT PROTEIN F-LIKE PROTEIN YHCQ"/>
    <property type="match status" value="1"/>
</dbReference>
<evidence type="ECO:0000256" key="3">
    <source>
        <dbReference type="ARBA" id="ARBA00024344"/>
    </source>
</evidence>
<gene>
    <name evidence="5" type="ORF">SAMN05421736_106116</name>
</gene>
<reference evidence="6" key="1">
    <citation type="submission" date="2016-10" db="EMBL/GenBank/DDBJ databases">
        <authorList>
            <person name="Varghese N."/>
            <person name="Submissions S."/>
        </authorList>
    </citation>
    <scope>NUCLEOTIDE SEQUENCE [LARGE SCALE GENOMIC DNA]</scope>
    <source>
        <strain evidence="6">SP</strain>
    </source>
</reference>
<dbReference type="GO" id="GO:0030435">
    <property type="term" value="P:sporulation resulting in formation of a cellular spore"/>
    <property type="evidence" value="ECO:0007669"/>
    <property type="project" value="UniProtKB-KW"/>
</dbReference>
<evidence type="ECO:0000313" key="6">
    <source>
        <dbReference type="Proteomes" id="UP000198935"/>
    </source>
</evidence>
<keyword evidence="6" id="KW-1185">Reference proteome</keyword>
<name>A0A1H3QDE5_9BACI</name>
<keyword evidence="1" id="KW-0749">Sporulation</keyword>
<dbReference type="EMBL" id="FNPI01000006">
    <property type="protein sequence ID" value="SDZ11088.1"/>
    <property type="molecule type" value="Genomic_DNA"/>
</dbReference>